<dbReference type="GO" id="GO:0006412">
    <property type="term" value="P:translation"/>
    <property type="evidence" value="ECO:0007669"/>
    <property type="project" value="UniProtKB-UniRule"/>
</dbReference>
<dbReference type="GO" id="GO:0015935">
    <property type="term" value="C:small ribosomal subunit"/>
    <property type="evidence" value="ECO:0007669"/>
    <property type="project" value="InterPro"/>
</dbReference>
<dbReference type="RefSeq" id="WP_122030889.1">
    <property type="nucleotide sequence ID" value="NZ_LS483254.1"/>
</dbReference>
<evidence type="ECO:0000256" key="3">
    <source>
        <dbReference type="ARBA" id="ARBA00022884"/>
    </source>
</evidence>
<feature type="domain" description="RNA-binding S4" evidence="9">
    <location>
        <begin position="98"/>
        <end position="164"/>
    </location>
</feature>
<keyword evidence="2 7" id="KW-0699">rRNA-binding</keyword>
<dbReference type="SUPFAM" id="SSF55174">
    <property type="entry name" value="Alpha-L RNA-binding motif"/>
    <property type="match status" value="1"/>
</dbReference>
<keyword evidence="12" id="KW-1185">Reference proteome</keyword>
<dbReference type="Pfam" id="PF00163">
    <property type="entry name" value="Ribosomal_S4"/>
    <property type="match status" value="1"/>
</dbReference>
<dbReference type="Pfam" id="PF01479">
    <property type="entry name" value="S4"/>
    <property type="match status" value="1"/>
</dbReference>
<comment type="similarity">
    <text evidence="1 7 8">Belongs to the universal ribosomal protein uS4 family.</text>
</comment>
<reference evidence="12" key="1">
    <citation type="submission" date="2018-05" db="EMBL/GenBank/DDBJ databases">
        <authorList>
            <person name="Hao L."/>
        </authorList>
    </citation>
    <scope>NUCLEOTIDE SEQUENCE [LARGE SCALE GENOMIC DNA]</scope>
</reference>
<evidence type="ECO:0000259" key="9">
    <source>
        <dbReference type="SMART" id="SM00363"/>
    </source>
</evidence>
<dbReference type="GO" id="GO:0003735">
    <property type="term" value="F:structural constituent of ribosome"/>
    <property type="evidence" value="ECO:0007669"/>
    <property type="project" value="InterPro"/>
</dbReference>
<dbReference type="NCBIfam" id="TIGR01017">
    <property type="entry name" value="rpsD_bact"/>
    <property type="match status" value="1"/>
</dbReference>
<dbReference type="PROSITE" id="PS50889">
    <property type="entry name" value="S4"/>
    <property type="match status" value="1"/>
</dbReference>
<dbReference type="GO" id="GO:0042274">
    <property type="term" value="P:ribosomal small subunit biogenesis"/>
    <property type="evidence" value="ECO:0007669"/>
    <property type="project" value="TreeGrafter"/>
</dbReference>
<dbReference type="InterPro" id="IPR018079">
    <property type="entry name" value="Ribosomal_uS4_CS"/>
</dbReference>
<dbReference type="HAMAP" id="MF_01306_B">
    <property type="entry name" value="Ribosomal_uS4_B"/>
    <property type="match status" value="1"/>
</dbReference>
<dbReference type="AlphaFoldDB" id="A0A2X3KJ86"/>
<evidence type="ECO:0000313" key="12">
    <source>
        <dbReference type="Proteomes" id="UP000249818"/>
    </source>
</evidence>
<dbReference type="InterPro" id="IPR002942">
    <property type="entry name" value="S4_RNA-bd"/>
</dbReference>
<dbReference type="Gene3D" id="3.10.290.10">
    <property type="entry name" value="RNA-binding S4 domain"/>
    <property type="match status" value="1"/>
</dbReference>
<comment type="subunit">
    <text evidence="7">Part of the 30S ribosomal subunit. Contacts protein S5. The interaction surface between S4 and S5 is involved in control of translational fidelity.</text>
</comment>
<feature type="domain" description="Small ribosomal subunit protein uS4 N-terminal" evidence="10">
    <location>
        <begin position="3"/>
        <end position="97"/>
    </location>
</feature>
<evidence type="ECO:0000256" key="1">
    <source>
        <dbReference type="ARBA" id="ARBA00007465"/>
    </source>
</evidence>
<evidence type="ECO:0000256" key="4">
    <source>
        <dbReference type="ARBA" id="ARBA00022980"/>
    </source>
</evidence>
<dbReference type="InterPro" id="IPR036986">
    <property type="entry name" value="S4_RNA-bd_sf"/>
</dbReference>
<gene>
    <name evidence="7 11" type="primary">rpsD</name>
    <name evidence="11" type="ORF">BARAN1_0677</name>
</gene>
<keyword evidence="3 7" id="KW-0694">RNA-binding</keyword>
<dbReference type="GO" id="GO:0019843">
    <property type="term" value="F:rRNA binding"/>
    <property type="evidence" value="ECO:0007669"/>
    <property type="project" value="UniProtKB-UniRule"/>
</dbReference>
<dbReference type="KEGG" id="bana:BARAN1_0677"/>
<dbReference type="PANTHER" id="PTHR11831:SF4">
    <property type="entry name" value="SMALL RIBOSOMAL SUBUNIT PROTEIN US4M"/>
    <property type="match status" value="1"/>
</dbReference>
<name>A0A2X3KJ86_9BACT</name>
<comment type="function">
    <text evidence="7">With S5 and S12 plays an important role in translational accuracy.</text>
</comment>
<evidence type="ECO:0000313" key="11">
    <source>
        <dbReference type="EMBL" id="SQD92701.1"/>
    </source>
</evidence>
<dbReference type="PROSITE" id="PS00632">
    <property type="entry name" value="RIBOSOMAL_S4"/>
    <property type="match status" value="1"/>
</dbReference>
<dbReference type="Gene3D" id="1.10.1050.10">
    <property type="entry name" value="Ribosomal Protein S4 Delta 41, Chain A, domain 1"/>
    <property type="match status" value="1"/>
</dbReference>
<dbReference type="InterPro" id="IPR001912">
    <property type="entry name" value="Ribosomal_uS4_N"/>
</dbReference>
<sequence>MGRYTGPKCRLCRREGVKLFLRGDRCYSAQCPISKRPQVPGQHTRFRRRATPYAIRIREKQKLKRIYGVREAQFRRYVEAGKQWKGVTGEAILMSLEKRLDNVVYRAGFAHSRNQARQLIGHGHILVNGRRADIASRLLGEGDIVEVRPQSRDKLRPQIKEAAERRPVPTWMTRDLEGLRIQVNAEPTVEEIEQSVNMNLIVEFYSR</sequence>
<dbReference type="EMBL" id="LS483254">
    <property type="protein sequence ID" value="SQD92701.1"/>
    <property type="molecule type" value="Genomic_DNA"/>
</dbReference>
<dbReference type="SMART" id="SM00363">
    <property type="entry name" value="S4"/>
    <property type="match status" value="1"/>
</dbReference>
<keyword evidence="4 7" id="KW-0689">Ribosomal protein</keyword>
<dbReference type="Proteomes" id="UP000249818">
    <property type="component" value="Chromosome BARAN1"/>
</dbReference>
<dbReference type="InterPro" id="IPR005709">
    <property type="entry name" value="Ribosomal_uS4_bac-type"/>
</dbReference>
<protein>
    <recommendedName>
        <fullName evidence="6 7">Small ribosomal subunit protein uS4</fullName>
    </recommendedName>
</protein>
<dbReference type="InterPro" id="IPR022801">
    <property type="entry name" value="Ribosomal_uS4"/>
</dbReference>
<evidence type="ECO:0000256" key="6">
    <source>
        <dbReference type="ARBA" id="ARBA00035254"/>
    </source>
</evidence>
<organism evidence="11 12">
    <name type="scientific">Candidatus Bipolaricaulis anaerobius</name>
    <dbReference type="NCBI Taxonomy" id="2026885"/>
    <lineage>
        <taxon>Bacteria</taxon>
        <taxon>Candidatus Bipolaricaulota</taxon>
        <taxon>Candidatus Bipolaricaulia</taxon>
        <taxon>Candidatus Bipolaricaulales</taxon>
        <taxon>Candidatus Bipolaricaulaceae</taxon>
        <taxon>Candidatus Bipolaricaulis</taxon>
    </lineage>
</organism>
<evidence type="ECO:0000256" key="7">
    <source>
        <dbReference type="HAMAP-Rule" id="MF_01306"/>
    </source>
</evidence>
<dbReference type="SMART" id="SM01390">
    <property type="entry name" value="Ribosomal_S4"/>
    <property type="match status" value="1"/>
</dbReference>
<accession>A0A2X3KJ86</accession>
<keyword evidence="5 7" id="KW-0687">Ribonucleoprotein</keyword>
<evidence type="ECO:0000256" key="5">
    <source>
        <dbReference type="ARBA" id="ARBA00023274"/>
    </source>
</evidence>
<evidence type="ECO:0000256" key="8">
    <source>
        <dbReference type="RuleBase" id="RU003699"/>
    </source>
</evidence>
<evidence type="ECO:0000259" key="10">
    <source>
        <dbReference type="SMART" id="SM01390"/>
    </source>
</evidence>
<comment type="function">
    <text evidence="7">One of the primary rRNA binding proteins, it binds directly to 16S rRNA where it nucleates assembly of the body of the 30S subunit.</text>
</comment>
<dbReference type="PANTHER" id="PTHR11831">
    <property type="entry name" value="30S 40S RIBOSOMAL PROTEIN"/>
    <property type="match status" value="1"/>
</dbReference>
<dbReference type="OrthoDB" id="9803672at2"/>
<proteinExistence type="inferred from homology"/>
<dbReference type="CDD" id="cd00165">
    <property type="entry name" value="S4"/>
    <property type="match status" value="1"/>
</dbReference>
<dbReference type="FunFam" id="3.10.290.10:FF:000001">
    <property type="entry name" value="30S ribosomal protein S4"/>
    <property type="match status" value="1"/>
</dbReference>
<dbReference type="NCBIfam" id="NF003717">
    <property type="entry name" value="PRK05327.1"/>
    <property type="match status" value="1"/>
</dbReference>
<evidence type="ECO:0000256" key="2">
    <source>
        <dbReference type="ARBA" id="ARBA00022730"/>
    </source>
</evidence>